<dbReference type="InterPro" id="IPR002197">
    <property type="entry name" value="HTH_Fis"/>
</dbReference>
<dbReference type="InterPro" id="IPR027417">
    <property type="entry name" value="P-loop_NTPase"/>
</dbReference>
<dbReference type="CDD" id="cd17572">
    <property type="entry name" value="REC_NtrC1-like"/>
    <property type="match status" value="1"/>
</dbReference>
<evidence type="ECO:0000256" key="1">
    <source>
        <dbReference type="ARBA" id="ARBA00022741"/>
    </source>
</evidence>
<dbReference type="InterPro" id="IPR058031">
    <property type="entry name" value="AAA_lid_NorR"/>
</dbReference>
<protein>
    <submittedName>
        <fullName evidence="10">Sigma-54-dependent Fis family transcriptional regulator</fullName>
    </submittedName>
</protein>
<dbReference type="Gene3D" id="1.10.10.60">
    <property type="entry name" value="Homeodomain-like"/>
    <property type="match status" value="1"/>
</dbReference>
<dbReference type="InterPro" id="IPR025944">
    <property type="entry name" value="Sigma_54_int_dom_CS"/>
</dbReference>
<evidence type="ECO:0000256" key="3">
    <source>
        <dbReference type="ARBA" id="ARBA00023015"/>
    </source>
</evidence>
<dbReference type="SMART" id="SM00382">
    <property type="entry name" value="AAA"/>
    <property type="match status" value="1"/>
</dbReference>
<accession>A0ABS1CBJ0</accession>
<keyword evidence="5" id="KW-0804">Transcription</keyword>
<comment type="caution">
    <text evidence="10">The sequence shown here is derived from an EMBL/GenBank/DDBJ whole genome shotgun (WGS) entry which is preliminary data.</text>
</comment>
<keyword evidence="4" id="KW-0238">DNA-binding</keyword>
<evidence type="ECO:0000256" key="5">
    <source>
        <dbReference type="ARBA" id="ARBA00023163"/>
    </source>
</evidence>
<evidence type="ECO:0000256" key="2">
    <source>
        <dbReference type="ARBA" id="ARBA00022840"/>
    </source>
</evidence>
<evidence type="ECO:0000256" key="6">
    <source>
        <dbReference type="PROSITE-ProRule" id="PRU00169"/>
    </source>
</evidence>
<evidence type="ECO:0000256" key="4">
    <source>
        <dbReference type="ARBA" id="ARBA00023125"/>
    </source>
</evidence>
<dbReference type="SMART" id="SM00448">
    <property type="entry name" value="REC"/>
    <property type="match status" value="1"/>
</dbReference>
<dbReference type="Proteomes" id="UP000748752">
    <property type="component" value="Unassembled WGS sequence"/>
</dbReference>
<dbReference type="CDD" id="cd00009">
    <property type="entry name" value="AAA"/>
    <property type="match status" value="1"/>
</dbReference>
<keyword evidence="3" id="KW-0805">Transcription regulation</keyword>
<evidence type="ECO:0000259" key="9">
    <source>
        <dbReference type="PROSITE" id="PS50110"/>
    </source>
</evidence>
<dbReference type="PROSITE" id="PS50045">
    <property type="entry name" value="SIGMA54_INTERACT_4"/>
    <property type="match status" value="1"/>
</dbReference>
<evidence type="ECO:0000256" key="7">
    <source>
        <dbReference type="SAM" id="MobiDB-lite"/>
    </source>
</evidence>
<name>A0ABS1CBJ0_9GAMM</name>
<dbReference type="PROSITE" id="PS00676">
    <property type="entry name" value="SIGMA54_INTERACT_2"/>
    <property type="match status" value="1"/>
</dbReference>
<sequence>MASEPVAVLIVEDSMSLGSVYRAYLRHQPYAVSHVPDGASAMARLERDPPDVLLLDLQLPDMDGMDILRHVHERRMPVAVVIITGHGSVDKAVDAMRYGAFDFVEKPVASERLIVTVRNAVEKVHMRNFVDRLADDFRREGYHGFVGSSLPMQAVYRIIDSAAPSRATVFITGESGSGKEVCAEAIHRRSDRADKPFVAINCAAIPRDLMESEIFGHVKGAFTGAVRDREGAARQADGGTLFLDEIAEMDLDLQTKLLRFVQTGSFQPVGASSTEQVDVRFVCATNRDPLAEVAAGRFREDLFYRLHVIPIQLPPLREREGDILELANAFLVRYAAEEGKQLAGFDADVEAVFLAYSWPGNVRQLQNVIQNVVVLYDGEHVSRAMLPPPLDTIEPDARAAPPMHRPRAPKDQGQSAAVPIRPLKDIEREAIERAIAHFDDNIPQAAAALGVSPSTIYRKRQTWDRGE</sequence>
<proteinExistence type="predicted"/>
<keyword evidence="11" id="KW-1185">Reference proteome</keyword>
<dbReference type="SUPFAM" id="SSF52172">
    <property type="entry name" value="CheY-like"/>
    <property type="match status" value="1"/>
</dbReference>
<dbReference type="EMBL" id="NRRV01000001">
    <property type="protein sequence ID" value="MBK1629283.1"/>
    <property type="molecule type" value="Genomic_DNA"/>
</dbReference>
<dbReference type="InterPro" id="IPR002078">
    <property type="entry name" value="Sigma_54_int"/>
</dbReference>
<dbReference type="SUPFAM" id="SSF52540">
    <property type="entry name" value="P-loop containing nucleoside triphosphate hydrolases"/>
    <property type="match status" value="1"/>
</dbReference>
<keyword evidence="2" id="KW-0067">ATP-binding</keyword>
<dbReference type="Pfam" id="PF00072">
    <property type="entry name" value="Response_reg"/>
    <property type="match status" value="1"/>
</dbReference>
<keyword evidence="1" id="KW-0547">Nucleotide-binding</keyword>
<reference evidence="10 11" key="1">
    <citation type="journal article" date="2020" name="Microorganisms">
        <title>Osmotic Adaptation and Compatible Solute Biosynthesis of Phototrophic Bacteria as Revealed from Genome Analyses.</title>
        <authorList>
            <person name="Imhoff J.F."/>
            <person name="Rahn T."/>
            <person name="Kunzel S."/>
            <person name="Keller A."/>
            <person name="Neulinger S.C."/>
        </authorList>
    </citation>
    <scope>NUCLEOTIDE SEQUENCE [LARGE SCALE GENOMIC DNA]</scope>
    <source>
        <strain evidence="10 11">DSM 6210</strain>
    </source>
</reference>
<dbReference type="InterPro" id="IPR025943">
    <property type="entry name" value="Sigma_54_int_dom_ATP-bd_2"/>
</dbReference>
<dbReference type="Gene3D" id="1.10.8.60">
    <property type="match status" value="1"/>
</dbReference>
<dbReference type="PROSITE" id="PS00688">
    <property type="entry name" value="SIGMA54_INTERACT_3"/>
    <property type="match status" value="1"/>
</dbReference>
<organism evidence="10 11">
    <name type="scientific">Thiohalocapsa halophila</name>
    <dbReference type="NCBI Taxonomy" id="69359"/>
    <lineage>
        <taxon>Bacteria</taxon>
        <taxon>Pseudomonadati</taxon>
        <taxon>Pseudomonadota</taxon>
        <taxon>Gammaproteobacteria</taxon>
        <taxon>Chromatiales</taxon>
        <taxon>Chromatiaceae</taxon>
        <taxon>Thiohalocapsa</taxon>
    </lineage>
</organism>
<evidence type="ECO:0000313" key="10">
    <source>
        <dbReference type="EMBL" id="MBK1629283.1"/>
    </source>
</evidence>
<evidence type="ECO:0000259" key="8">
    <source>
        <dbReference type="PROSITE" id="PS50045"/>
    </source>
</evidence>
<dbReference type="Pfam" id="PF02954">
    <property type="entry name" value="HTH_8"/>
    <property type="match status" value="1"/>
</dbReference>
<keyword evidence="6" id="KW-0597">Phosphoprotein</keyword>
<dbReference type="Gene3D" id="3.40.50.300">
    <property type="entry name" value="P-loop containing nucleotide triphosphate hydrolases"/>
    <property type="match status" value="1"/>
</dbReference>
<feature type="modified residue" description="4-aspartylphosphate" evidence="6">
    <location>
        <position position="56"/>
    </location>
</feature>
<feature type="region of interest" description="Disordered" evidence="7">
    <location>
        <begin position="386"/>
        <end position="419"/>
    </location>
</feature>
<dbReference type="PANTHER" id="PTHR32071">
    <property type="entry name" value="TRANSCRIPTIONAL REGULATORY PROTEIN"/>
    <property type="match status" value="1"/>
</dbReference>
<dbReference type="RefSeq" id="WP_200233062.1">
    <property type="nucleotide sequence ID" value="NZ_NRRV01000001.1"/>
</dbReference>
<dbReference type="InterPro" id="IPR001789">
    <property type="entry name" value="Sig_transdc_resp-reg_receiver"/>
</dbReference>
<dbReference type="Pfam" id="PF25601">
    <property type="entry name" value="AAA_lid_14"/>
    <property type="match status" value="1"/>
</dbReference>
<dbReference type="InterPro" id="IPR003593">
    <property type="entry name" value="AAA+_ATPase"/>
</dbReference>
<dbReference type="InterPro" id="IPR009057">
    <property type="entry name" value="Homeodomain-like_sf"/>
</dbReference>
<dbReference type="PROSITE" id="PS50110">
    <property type="entry name" value="RESPONSE_REGULATORY"/>
    <property type="match status" value="1"/>
</dbReference>
<feature type="domain" description="Response regulatory" evidence="9">
    <location>
        <begin position="7"/>
        <end position="121"/>
    </location>
</feature>
<evidence type="ECO:0000313" key="11">
    <source>
        <dbReference type="Proteomes" id="UP000748752"/>
    </source>
</evidence>
<dbReference type="Pfam" id="PF00158">
    <property type="entry name" value="Sigma54_activat"/>
    <property type="match status" value="1"/>
</dbReference>
<dbReference type="Gene3D" id="3.40.50.2300">
    <property type="match status" value="1"/>
</dbReference>
<dbReference type="SUPFAM" id="SSF46689">
    <property type="entry name" value="Homeodomain-like"/>
    <property type="match status" value="1"/>
</dbReference>
<feature type="domain" description="Sigma-54 factor interaction" evidence="8">
    <location>
        <begin position="145"/>
        <end position="374"/>
    </location>
</feature>
<dbReference type="PANTHER" id="PTHR32071:SF117">
    <property type="entry name" value="PTS-DEPENDENT DIHYDROXYACETONE KINASE OPERON REGULATORY PROTEIN-RELATED"/>
    <property type="match status" value="1"/>
</dbReference>
<dbReference type="InterPro" id="IPR011006">
    <property type="entry name" value="CheY-like_superfamily"/>
</dbReference>
<gene>
    <name evidence="10" type="ORF">CKO31_00750</name>
</gene>